<organism evidence="1 2">
    <name type="scientific">Kingella kingae ATCC 23330</name>
    <dbReference type="NCBI Taxonomy" id="887327"/>
    <lineage>
        <taxon>Bacteria</taxon>
        <taxon>Pseudomonadati</taxon>
        <taxon>Pseudomonadota</taxon>
        <taxon>Betaproteobacteria</taxon>
        <taxon>Neisseriales</taxon>
        <taxon>Neisseriaceae</taxon>
        <taxon>Kingella</taxon>
    </lineage>
</organism>
<dbReference type="AlphaFoldDB" id="F5S5K0"/>
<dbReference type="HOGENOM" id="CLU_3311155_0_0_4"/>
<reference evidence="1 2" key="1">
    <citation type="submission" date="2011-04" db="EMBL/GenBank/DDBJ databases">
        <authorList>
            <person name="Muzny D."/>
            <person name="Qin X."/>
            <person name="Deng J."/>
            <person name="Jiang H."/>
            <person name="Liu Y."/>
            <person name="Qu J."/>
            <person name="Song X.-Z."/>
            <person name="Zhang L."/>
            <person name="Thornton R."/>
            <person name="Coyle M."/>
            <person name="Francisco L."/>
            <person name="Jackson L."/>
            <person name="Javaid M."/>
            <person name="Korchina V."/>
            <person name="Kovar C."/>
            <person name="Mata R."/>
            <person name="Mathew T."/>
            <person name="Ngo R."/>
            <person name="Nguyen L."/>
            <person name="Nguyen N."/>
            <person name="Okwuonu G."/>
            <person name="Ongeri F."/>
            <person name="Pham C."/>
            <person name="Simmons D."/>
            <person name="Wilczek-Boney K."/>
            <person name="Hale W."/>
            <person name="Jakkamsetti A."/>
            <person name="Pham P."/>
            <person name="Ruth R."/>
            <person name="San Lucas F."/>
            <person name="Warren J."/>
            <person name="Zhang J."/>
            <person name="Zhao Z."/>
            <person name="Zhou C."/>
            <person name="Zhu D."/>
            <person name="Lee S."/>
            <person name="Bess C."/>
            <person name="Blankenburg K."/>
            <person name="Forbes L."/>
            <person name="Fu Q."/>
            <person name="Gubbala S."/>
            <person name="Hirani K."/>
            <person name="Jayaseelan J.C."/>
            <person name="Lara F."/>
            <person name="Munidasa M."/>
            <person name="Palculict T."/>
            <person name="Patil S."/>
            <person name="Pu L.-L."/>
            <person name="Saada N."/>
            <person name="Tang L."/>
            <person name="Weissenberger G."/>
            <person name="Zhu Y."/>
            <person name="Hemphill L."/>
            <person name="Shang Y."/>
            <person name="Youmans B."/>
            <person name="Ayvaz T."/>
            <person name="Ross M."/>
            <person name="Santibanez J."/>
            <person name="Aqrawi P."/>
            <person name="Gross S."/>
            <person name="Joshi V."/>
            <person name="Fowler G."/>
            <person name="Nazareth L."/>
            <person name="Reid J."/>
            <person name="Worley K."/>
            <person name="Petrosino J."/>
            <person name="Highlander S."/>
            <person name="Gibbs R."/>
        </authorList>
    </citation>
    <scope>NUCLEOTIDE SEQUENCE [LARGE SCALE GENOMIC DNA]</scope>
    <source>
        <strain evidence="1 2">ATCC 23330</strain>
    </source>
</reference>
<dbReference type="Proteomes" id="UP000004207">
    <property type="component" value="Unassembled WGS sequence"/>
</dbReference>
<keyword evidence="2" id="KW-1185">Reference proteome</keyword>
<protein>
    <submittedName>
        <fullName evidence="1">Uncharacterized protein</fullName>
    </submittedName>
</protein>
<accession>F5S5K0</accession>
<proteinExistence type="predicted"/>
<gene>
    <name evidence="1" type="ORF">HMPREF0476_0483</name>
</gene>
<dbReference type="EMBL" id="AFHS01000014">
    <property type="protein sequence ID" value="EGK11174.1"/>
    <property type="molecule type" value="Genomic_DNA"/>
</dbReference>
<comment type="caution">
    <text evidence="1">The sequence shown here is derived from an EMBL/GenBank/DDBJ whole genome shotgun (WGS) entry which is preliminary data.</text>
</comment>
<evidence type="ECO:0000313" key="2">
    <source>
        <dbReference type="Proteomes" id="UP000004207"/>
    </source>
</evidence>
<name>F5S5K0_KINKI</name>
<sequence>MSPCPIFISLRYVLECRLLLSDSKSSLHFCLHINRKNKT</sequence>
<evidence type="ECO:0000313" key="1">
    <source>
        <dbReference type="EMBL" id="EGK11174.1"/>
    </source>
</evidence>